<dbReference type="Proteomes" id="UP000801492">
    <property type="component" value="Unassembled WGS sequence"/>
</dbReference>
<name>A0A8K0CPT9_IGNLU</name>
<evidence type="ECO:0000313" key="2">
    <source>
        <dbReference type="Proteomes" id="UP000801492"/>
    </source>
</evidence>
<protein>
    <submittedName>
        <fullName evidence="1">Uncharacterized protein</fullName>
    </submittedName>
</protein>
<gene>
    <name evidence="1" type="ORF">ILUMI_18597</name>
</gene>
<keyword evidence="2" id="KW-1185">Reference proteome</keyword>
<reference evidence="1" key="1">
    <citation type="submission" date="2019-08" db="EMBL/GenBank/DDBJ databases">
        <title>The genome of the North American firefly Photinus pyralis.</title>
        <authorList>
            <consortium name="Photinus pyralis genome working group"/>
            <person name="Fallon T.R."/>
            <person name="Sander Lower S.E."/>
            <person name="Weng J.-K."/>
        </authorList>
    </citation>
    <scope>NUCLEOTIDE SEQUENCE</scope>
    <source>
        <strain evidence="1">TRF0915ILg1</strain>
        <tissue evidence="1">Whole body</tissue>
    </source>
</reference>
<dbReference type="OrthoDB" id="6767719at2759"/>
<evidence type="ECO:0000313" key="1">
    <source>
        <dbReference type="EMBL" id="KAF2887575.1"/>
    </source>
</evidence>
<comment type="caution">
    <text evidence="1">The sequence shown here is derived from an EMBL/GenBank/DDBJ whole genome shotgun (WGS) entry which is preliminary data.</text>
</comment>
<accession>A0A8K0CPT9</accession>
<proteinExistence type="predicted"/>
<sequence length="103" mass="11774">MFSAIIRIAVKHFAKGRMATMPCHVIYKSGLLKEIQKIIDPLVRNSNLLAFNQTTNEVERFISLVAQCTAGKRINFTKRNSYTTRWHIPMDLAGTLCMQKKCT</sequence>
<organism evidence="1 2">
    <name type="scientific">Ignelater luminosus</name>
    <name type="common">Cucubano</name>
    <name type="synonym">Pyrophorus luminosus</name>
    <dbReference type="NCBI Taxonomy" id="2038154"/>
    <lineage>
        <taxon>Eukaryota</taxon>
        <taxon>Metazoa</taxon>
        <taxon>Ecdysozoa</taxon>
        <taxon>Arthropoda</taxon>
        <taxon>Hexapoda</taxon>
        <taxon>Insecta</taxon>
        <taxon>Pterygota</taxon>
        <taxon>Neoptera</taxon>
        <taxon>Endopterygota</taxon>
        <taxon>Coleoptera</taxon>
        <taxon>Polyphaga</taxon>
        <taxon>Elateriformia</taxon>
        <taxon>Elateroidea</taxon>
        <taxon>Elateridae</taxon>
        <taxon>Agrypninae</taxon>
        <taxon>Pyrophorini</taxon>
        <taxon>Ignelater</taxon>
    </lineage>
</organism>
<dbReference type="EMBL" id="VTPC01082787">
    <property type="protein sequence ID" value="KAF2887575.1"/>
    <property type="molecule type" value="Genomic_DNA"/>
</dbReference>
<dbReference type="AlphaFoldDB" id="A0A8K0CPT9"/>